<gene>
    <name evidence="1" type="ORF">PY650_10265</name>
</gene>
<dbReference type="RefSeq" id="WP_285879073.1">
    <property type="nucleotide sequence ID" value="NZ_JARFYN010000010.1"/>
</dbReference>
<proteinExistence type="predicted"/>
<protein>
    <submittedName>
        <fullName evidence="1">Uncharacterized protein</fullName>
    </submittedName>
</protein>
<dbReference type="Proteomes" id="UP001172630">
    <property type="component" value="Unassembled WGS sequence"/>
</dbReference>
<dbReference type="InterPro" id="IPR017850">
    <property type="entry name" value="Alkaline_phosphatase_core_sf"/>
</dbReference>
<organism evidence="1 2">
    <name type="scientific">Rhizobium calliandrae</name>
    <dbReference type="NCBI Taxonomy" id="1312182"/>
    <lineage>
        <taxon>Bacteria</taxon>
        <taxon>Pseudomonadati</taxon>
        <taxon>Pseudomonadota</taxon>
        <taxon>Alphaproteobacteria</taxon>
        <taxon>Hyphomicrobiales</taxon>
        <taxon>Rhizobiaceae</taxon>
        <taxon>Rhizobium/Agrobacterium group</taxon>
        <taxon>Rhizobium</taxon>
    </lineage>
</organism>
<sequence>MTGRYPLRYGMQTVVIPQAGTYGLAFDDYLLPELLKEAGCTLVTP</sequence>
<dbReference type="Gene3D" id="3.40.720.10">
    <property type="entry name" value="Alkaline Phosphatase, subunit A"/>
    <property type="match status" value="1"/>
</dbReference>
<accession>A0ABT7KFD1</accession>
<name>A0ABT7KFD1_9HYPH</name>
<dbReference type="EMBL" id="JARFYN010000010">
    <property type="protein sequence ID" value="MDL2406043.1"/>
    <property type="molecule type" value="Genomic_DNA"/>
</dbReference>
<evidence type="ECO:0000313" key="1">
    <source>
        <dbReference type="EMBL" id="MDL2406043.1"/>
    </source>
</evidence>
<keyword evidence="2" id="KW-1185">Reference proteome</keyword>
<dbReference type="SUPFAM" id="SSF53649">
    <property type="entry name" value="Alkaline phosphatase-like"/>
    <property type="match status" value="1"/>
</dbReference>
<reference evidence="1" key="1">
    <citation type="submission" date="2023-06" db="EMBL/GenBank/DDBJ databases">
        <title>Phylogenetic Diversity of Rhizobium strains.</title>
        <authorList>
            <person name="Moura F.T."/>
            <person name="Helene L.C.F."/>
            <person name="Hungria M."/>
        </authorList>
    </citation>
    <scope>NUCLEOTIDE SEQUENCE</scope>
    <source>
        <strain evidence="1">CCGE524</strain>
    </source>
</reference>
<evidence type="ECO:0000313" key="2">
    <source>
        <dbReference type="Proteomes" id="UP001172630"/>
    </source>
</evidence>
<comment type="caution">
    <text evidence="1">The sequence shown here is derived from an EMBL/GenBank/DDBJ whole genome shotgun (WGS) entry which is preliminary data.</text>
</comment>